<dbReference type="PANTHER" id="PTHR37876">
    <property type="entry name" value="PROTEIN GAR2-LIKE"/>
    <property type="match status" value="1"/>
</dbReference>
<feature type="compositionally biased region" description="Basic residues" evidence="1">
    <location>
        <begin position="22"/>
        <end position="36"/>
    </location>
</feature>
<keyword evidence="3" id="KW-1185">Reference proteome</keyword>
<dbReference type="GeneTree" id="ENSGT01140000283153"/>
<reference evidence="2" key="2">
    <citation type="submission" date="2025-09" db="UniProtKB">
        <authorList>
            <consortium name="Ensembl"/>
        </authorList>
    </citation>
    <scope>IDENTIFICATION</scope>
</reference>
<evidence type="ECO:0008006" key="4">
    <source>
        <dbReference type="Google" id="ProtNLM"/>
    </source>
</evidence>
<proteinExistence type="predicted"/>
<organism evidence="2 3">
    <name type="scientific">Moschus moschiferus</name>
    <name type="common">Siberian musk deer</name>
    <name type="synonym">Moschus sibiricus</name>
    <dbReference type="NCBI Taxonomy" id="68415"/>
    <lineage>
        <taxon>Eukaryota</taxon>
        <taxon>Metazoa</taxon>
        <taxon>Chordata</taxon>
        <taxon>Craniata</taxon>
        <taxon>Vertebrata</taxon>
        <taxon>Euteleostomi</taxon>
        <taxon>Mammalia</taxon>
        <taxon>Eutheria</taxon>
        <taxon>Laurasiatheria</taxon>
        <taxon>Artiodactyla</taxon>
        <taxon>Ruminantia</taxon>
        <taxon>Pecora</taxon>
        <taxon>Moschidae</taxon>
        <taxon>Moschus</taxon>
    </lineage>
</organism>
<dbReference type="InterPro" id="IPR040433">
    <property type="entry name" value="Spermatid_TP"/>
</dbReference>
<evidence type="ECO:0000313" key="3">
    <source>
        <dbReference type="Proteomes" id="UP000694544"/>
    </source>
</evidence>
<name>A0A8C6FGI0_MOSMO</name>
<reference evidence="2" key="1">
    <citation type="submission" date="2025-08" db="UniProtKB">
        <authorList>
            <consortium name="Ensembl"/>
        </authorList>
    </citation>
    <scope>IDENTIFICATION</scope>
</reference>
<protein>
    <recommendedName>
        <fullName evidence="4">Spermatid nuclear transition protein 3-like</fullName>
    </recommendedName>
</protein>
<sequence length="108" mass="13016">MSKRTRKSQKPRSVAMRFTSRMKTRKTTHCQRRYRGSARNTTMRVRRPLQGTLRKKILSYATQSKKVKKTRNPKCFFCSCALETLNQCRKSYQNMRQSPRRRQNGKRR</sequence>
<evidence type="ECO:0000256" key="1">
    <source>
        <dbReference type="SAM" id="MobiDB-lite"/>
    </source>
</evidence>
<feature type="region of interest" description="Disordered" evidence="1">
    <location>
        <begin position="22"/>
        <end position="41"/>
    </location>
</feature>
<dbReference type="AlphaFoldDB" id="A0A8C6FGI0"/>
<dbReference type="Proteomes" id="UP000694544">
    <property type="component" value="Unplaced"/>
</dbReference>
<accession>A0A8C6FGI0</accession>
<dbReference type="PANTHER" id="PTHR37876:SF2">
    <property type="entry name" value="SPERMATID NUCLEAR TRANSITION PROTEIN 4"/>
    <property type="match status" value="1"/>
</dbReference>
<dbReference type="Ensembl" id="ENSMMST00000004864.1">
    <property type="protein sequence ID" value="ENSMMSP00000004477.1"/>
    <property type="gene ID" value="ENSMMSG00000003363.1"/>
</dbReference>
<evidence type="ECO:0000313" key="2">
    <source>
        <dbReference type="Ensembl" id="ENSMMSP00000004477.1"/>
    </source>
</evidence>